<dbReference type="PANTHER" id="PTHR31302:SF20">
    <property type="entry name" value="CONSERVED PROTEIN"/>
    <property type="match status" value="1"/>
</dbReference>
<dbReference type="PANTHER" id="PTHR31302">
    <property type="entry name" value="TRANSMEMBRANE PROTEIN WITH METALLOPHOSPHOESTERASE DOMAIN-RELATED"/>
    <property type="match status" value="1"/>
</dbReference>
<dbReference type="Pfam" id="PF00149">
    <property type="entry name" value="Metallophos"/>
    <property type="match status" value="1"/>
</dbReference>
<gene>
    <name evidence="2" type="ORF">NS184_10095</name>
</gene>
<dbReference type="InterPro" id="IPR029052">
    <property type="entry name" value="Metallo-depent_PP-like"/>
</dbReference>
<dbReference type="EMBL" id="LDQC01000054">
    <property type="protein sequence ID" value="KTR05635.1"/>
    <property type="molecule type" value="Genomic_DNA"/>
</dbReference>
<dbReference type="AlphaFoldDB" id="A0A175RPB2"/>
<name>A0A175RPB2_9MICO</name>
<dbReference type="PATRIC" id="fig|33881.3.peg.2363"/>
<dbReference type="InterPro" id="IPR004843">
    <property type="entry name" value="Calcineurin-like_PHP"/>
</dbReference>
<dbReference type="RefSeq" id="WP_058725983.1">
    <property type="nucleotide sequence ID" value="NZ_LDQC01000054.1"/>
</dbReference>
<dbReference type="STRING" id="33881.NS184_10095"/>
<reference evidence="2 3" key="1">
    <citation type="journal article" date="2016" name="Front. Microbiol.">
        <title>Genomic Resource of Rice Seed Associated Bacteria.</title>
        <authorList>
            <person name="Midha S."/>
            <person name="Bansal K."/>
            <person name="Sharma S."/>
            <person name="Kumar N."/>
            <person name="Patil P.P."/>
            <person name="Chaudhry V."/>
            <person name="Patil P.B."/>
        </authorList>
    </citation>
    <scope>NUCLEOTIDE SEQUENCE [LARGE SCALE GENOMIC DNA]</scope>
    <source>
        <strain evidence="2 3">NS184</strain>
    </source>
</reference>
<sequence length="319" mass="34837">MTRGRAALRILAAGAAVGGAAVAWGSLVERRRFGIRWETVPVLAPGSRDIVVLHLSDIHMAPWQADKQQWLRDLSLVEPDFVVNTGDNLGHATANSAVEYALEPFRGVPGAFAYGSNDFYGPTPRNPLKYFGGPSTHGGGGARPVELDIDRQTAFFESLGWLDVNDKAHAIELRGSRLELFGTSDAHRDWDRLDLLPTNVDEMRSDVPWSEDEDGPAPVSIAITHAPYRRVLDAFVTQGADVIFAGHTHGGQVQVPGVGALVTNCDLPRRYVSGLNKWEHRNHWSWLEVSAGLGTSIYAPVRFSCRPEAVVVTLTARTD</sequence>
<evidence type="ECO:0000313" key="2">
    <source>
        <dbReference type="EMBL" id="KTR05635.1"/>
    </source>
</evidence>
<dbReference type="InterPro" id="IPR051158">
    <property type="entry name" value="Metallophosphoesterase_sf"/>
</dbReference>
<dbReference type="SUPFAM" id="SSF56300">
    <property type="entry name" value="Metallo-dependent phosphatases"/>
    <property type="match status" value="1"/>
</dbReference>
<organism evidence="2 3">
    <name type="scientific">Curtobacterium luteum</name>
    <dbReference type="NCBI Taxonomy" id="33881"/>
    <lineage>
        <taxon>Bacteria</taxon>
        <taxon>Bacillati</taxon>
        <taxon>Actinomycetota</taxon>
        <taxon>Actinomycetes</taxon>
        <taxon>Micrococcales</taxon>
        <taxon>Microbacteriaceae</taxon>
        <taxon>Curtobacterium</taxon>
    </lineage>
</organism>
<accession>A0A175RPB2</accession>
<evidence type="ECO:0000313" key="3">
    <source>
        <dbReference type="Proteomes" id="UP000078252"/>
    </source>
</evidence>
<dbReference type="OrthoDB" id="9780884at2"/>
<dbReference type="GO" id="GO:0016020">
    <property type="term" value="C:membrane"/>
    <property type="evidence" value="ECO:0007669"/>
    <property type="project" value="GOC"/>
</dbReference>
<evidence type="ECO:0000259" key="1">
    <source>
        <dbReference type="Pfam" id="PF00149"/>
    </source>
</evidence>
<dbReference type="GO" id="GO:0008758">
    <property type="term" value="F:UDP-2,3-diacylglucosamine hydrolase activity"/>
    <property type="evidence" value="ECO:0007669"/>
    <property type="project" value="TreeGrafter"/>
</dbReference>
<feature type="domain" description="Calcineurin-like phosphoesterase" evidence="1">
    <location>
        <begin position="51"/>
        <end position="250"/>
    </location>
</feature>
<proteinExistence type="predicted"/>
<protein>
    <submittedName>
        <fullName evidence="2">Metallophosphatase</fullName>
    </submittedName>
</protein>
<comment type="caution">
    <text evidence="2">The sequence shown here is derived from an EMBL/GenBank/DDBJ whole genome shotgun (WGS) entry which is preliminary data.</text>
</comment>
<dbReference type="Gene3D" id="3.60.21.10">
    <property type="match status" value="1"/>
</dbReference>
<dbReference type="GO" id="GO:0009245">
    <property type="term" value="P:lipid A biosynthetic process"/>
    <property type="evidence" value="ECO:0007669"/>
    <property type="project" value="TreeGrafter"/>
</dbReference>
<dbReference type="Proteomes" id="UP000078252">
    <property type="component" value="Unassembled WGS sequence"/>
</dbReference>